<reference evidence="1 2" key="1">
    <citation type="journal article" date="2021" name="Elife">
        <title>Chloroplast acquisition without the gene transfer in kleptoplastic sea slugs, Plakobranchus ocellatus.</title>
        <authorList>
            <person name="Maeda T."/>
            <person name="Takahashi S."/>
            <person name="Yoshida T."/>
            <person name="Shimamura S."/>
            <person name="Takaki Y."/>
            <person name="Nagai Y."/>
            <person name="Toyoda A."/>
            <person name="Suzuki Y."/>
            <person name="Arimoto A."/>
            <person name="Ishii H."/>
            <person name="Satoh N."/>
            <person name="Nishiyama T."/>
            <person name="Hasebe M."/>
            <person name="Maruyama T."/>
            <person name="Minagawa J."/>
            <person name="Obokata J."/>
            <person name="Shigenobu S."/>
        </authorList>
    </citation>
    <scope>NUCLEOTIDE SEQUENCE [LARGE SCALE GENOMIC DNA]</scope>
</reference>
<accession>A0AAV3Y648</accession>
<evidence type="ECO:0000313" key="2">
    <source>
        <dbReference type="Proteomes" id="UP000735302"/>
    </source>
</evidence>
<protein>
    <submittedName>
        <fullName evidence="1">Uncharacterized protein</fullName>
    </submittedName>
</protein>
<dbReference type="Proteomes" id="UP000735302">
    <property type="component" value="Unassembled WGS sequence"/>
</dbReference>
<dbReference type="EMBL" id="BLXT01000540">
    <property type="protein sequence ID" value="GFN78032.1"/>
    <property type="molecule type" value="Genomic_DNA"/>
</dbReference>
<sequence>MSEDCSIAAHFTCPPEHRAESANRDWRGRLTCSSQARCRSGLEEGEWRGGEASERVCGMVSTVSQPCYCRPVRHT</sequence>
<comment type="caution">
    <text evidence="1">The sequence shown here is derived from an EMBL/GenBank/DDBJ whole genome shotgun (WGS) entry which is preliminary data.</text>
</comment>
<gene>
    <name evidence="1" type="ORF">PoB_000453800</name>
</gene>
<keyword evidence="2" id="KW-1185">Reference proteome</keyword>
<organism evidence="1 2">
    <name type="scientific">Plakobranchus ocellatus</name>
    <dbReference type="NCBI Taxonomy" id="259542"/>
    <lineage>
        <taxon>Eukaryota</taxon>
        <taxon>Metazoa</taxon>
        <taxon>Spiralia</taxon>
        <taxon>Lophotrochozoa</taxon>
        <taxon>Mollusca</taxon>
        <taxon>Gastropoda</taxon>
        <taxon>Heterobranchia</taxon>
        <taxon>Euthyneura</taxon>
        <taxon>Panpulmonata</taxon>
        <taxon>Sacoglossa</taxon>
        <taxon>Placobranchoidea</taxon>
        <taxon>Plakobranchidae</taxon>
        <taxon>Plakobranchus</taxon>
    </lineage>
</organism>
<proteinExistence type="predicted"/>
<name>A0AAV3Y648_9GAST</name>
<dbReference type="AlphaFoldDB" id="A0AAV3Y648"/>
<evidence type="ECO:0000313" key="1">
    <source>
        <dbReference type="EMBL" id="GFN78032.1"/>
    </source>
</evidence>